<protein>
    <submittedName>
        <fullName evidence="4">Uncharacterized protein</fullName>
    </submittedName>
</protein>
<dbReference type="PANTHER" id="PTHR31623">
    <property type="entry name" value="F21J9.9"/>
    <property type="match status" value="1"/>
</dbReference>
<dbReference type="InterPro" id="IPR023213">
    <property type="entry name" value="CAT-like_dom_sf"/>
</dbReference>
<gene>
    <name evidence="4" type="ORF">FEM48_Zijuj05G0144000</name>
</gene>
<comment type="caution">
    <text evidence="4">The sequence shown here is derived from an EMBL/GenBank/DDBJ whole genome shotgun (WGS) entry which is preliminary data.</text>
</comment>
<accession>A0A978VFC0</accession>
<dbReference type="AlphaFoldDB" id="A0A978VFC0"/>
<reference evidence="4" key="1">
    <citation type="journal article" date="2021" name="Front. Plant Sci.">
        <title>Chromosome-Scale Genome Assembly for Chinese Sour Jujube and Insights Into Its Genome Evolution and Domestication Signature.</title>
        <authorList>
            <person name="Shen L.-Y."/>
            <person name="Luo H."/>
            <person name="Wang X.-L."/>
            <person name="Wang X.-M."/>
            <person name="Qiu X.-J."/>
            <person name="Liu H."/>
            <person name="Zhou S.-S."/>
            <person name="Jia K.-H."/>
            <person name="Nie S."/>
            <person name="Bao Y.-T."/>
            <person name="Zhang R.-G."/>
            <person name="Yun Q.-Z."/>
            <person name="Chai Y.-H."/>
            <person name="Lu J.-Y."/>
            <person name="Li Y."/>
            <person name="Zhao S.-W."/>
            <person name="Mao J.-F."/>
            <person name="Jia S.-G."/>
            <person name="Mao Y.-M."/>
        </authorList>
    </citation>
    <scope>NUCLEOTIDE SEQUENCE</scope>
    <source>
        <strain evidence="4">AT0</strain>
        <tissue evidence="4">Leaf</tissue>
    </source>
</reference>
<dbReference type="Gene3D" id="3.30.559.10">
    <property type="entry name" value="Chloramphenicol acetyltransferase-like domain"/>
    <property type="match status" value="1"/>
</dbReference>
<evidence type="ECO:0000256" key="3">
    <source>
        <dbReference type="ARBA" id="ARBA00023315"/>
    </source>
</evidence>
<keyword evidence="2" id="KW-0808">Transferase</keyword>
<evidence type="ECO:0000256" key="2">
    <source>
        <dbReference type="ARBA" id="ARBA00022679"/>
    </source>
</evidence>
<name>A0A978VFC0_ZIZJJ</name>
<keyword evidence="3" id="KW-0012">Acyltransferase</keyword>
<dbReference type="EMBL" id="JAEACU010000005">
    <property type="protein sequence ID" value="KAH7529059.1"/>
    <property type="molecule type" value="Genomic_DNA"/>
</dbReference>
<comment type="similarity">
    <text evidence="1">Belongs to the plant acyltransferase family.</text>
</comment>
<evidence type="ECO:0000313" key="4">
    <source>
        <dbReference type="EMBL" id="KAH7529059.1"/>
    </source>
</evidence>
<sequence>MKEDTNLYTCSNLCGFGFYDSDFGFEKPIWLSISTGSFLNDFILLTSTRDSDGVEAFVTLIEEDMELFELDFELLSFAYPSNPSSLLMSGIGGNHLSRL</sequence>
<dbReference type="GO" id="GO:0016746">
    <property type="term" value="F:acyltransferase activity"/>
    <property type="evidence" value="ECO:0007669"/>
    <property type="project" value="UniProtKB-KW"/>
</dbReference>
<evidence type="ECO:0000313" key="5">
    <source>
        <dbReference type="Proteomes" id="UP000813462"/>
    </source>
</evidence>
<dbReference type="Proteomes" id="UP000813462">
    <property type="component" value="Unassembled WGS sequence"/>
</dbReference>
<evidence type="ECO:0000256" key="1">
    <source>
        <dbReference type="ARBA" id="ARBA00009861"/>
    </source>
</evidence>
<organism evidence="4 5">
    <name type="scientific">Ziziphus jujuba var. spinosa</name>
    <dbReference type="NCBI Taxonomy" id="714518"/>
    <lineage>
        <taxon>Eukaryota</taxon>
        <taxon>Viridiplantae</taxon>
        <taxon>Streptophyta</taxon>
        <taxon>Embryophyta</taxon>
        <taxon>Tracheophyta</taxon>
        <taxon>Spermatophyta</taxon>
        <taxon>Magnoliopsida</taxon>
        <taxon>eudicotyledons</taxon>
        <taxon>Gunneridae</taxon>
        <taxon>Pentapetalae</taxon>
        <taxon>rosids</taxon>
        <taxon>fabids</taxon>
        <taxon>Rosales</taxon>
        <taxon>Rhamnaceae</taxon>
        <taxon>Paliureae</taxon>
        <taxon>Ziziphus</taxon>
    </lineage>
</organism>
<dbReference type="PANTHER" id="PTHR31623:SF17">
    <property type="entry name" value="F21J9.9"/>
    <property type="match status" value="1"/>
</dbReference>
<proteinExistence type="inferred from homology"/>
<dbReference type="Pfam" id="PF02458">
    <property type="entry name" value="Transferase"/>
    <property type="match status" value="1"/>
</dbReference>